<dbReference type="Proteomes" id="UP000238392">
    <property type="component" value="Unassembled WGS sequence"/>
</dbReference>
<comment type="caution">
    <text evidence="1">The sequence shown here is derived from an EMBL/GenBank/DDBJ whole genome shotgun (WGS) entry which is preliminary data.</text>
</comment>
<dbReference type="NCBIfam" id="TIGR02466">
    <property type="entry name" value="TIGR02466 family protein"/>
    <property type="match status" value="1"/>
</dbReference>
<proteinExistence type="predicted"/>
<gene>
    <name evidence="1" type="ORF">CLV74_10296</name>
</gene>
<evidence type="ECO:0000313" key="2">
    <source>
        <dbReference type="Proteomes" id="UP000238392"/>
    </source>
</evidence>
<protein>
    <submittedName>
        <fullName evidence="1">Uncharacterized protein (TIGR02466 family)</fullName>
    </submittedName>
</protein>
<dbReference type="EMBL" id="PVTQ01000002">
    <property type="protein sequence ID" value="PRY92183.1"/>
    <property type="molecule type" value="Genomic_DNA"/>
</dbReference>
<sequence length="269" mass="30423">MSLEGKATDSSKKPEVFKDHSETVVFIGLPYNETTPGPLAQQKIWGEDNPINPRDAPNRKEDVMPKISSLFATRLYEAKLSEHGPAIDAEELENSCLAIAEDDEAGQDWCEENGYPGYTSYASLTDLPWRSPIFADVVKALDAHVAAFAEDLEFDLGDKKLVLEDIWINILPEGGIHTSHIHPHSVISGTTYVYMPEGARAIKYEDPRHPMMMASPIRKKGCREELKTFVYRAPEVGDVLLWESWLRHEVPMNMAEDDRISVSFNYKWE</sequence>
<dbReference type="InterPro" id="IPR012668">
    <property type="entry name" value="CHP02466"/>
</dbReference>
<dbReference type="Gene3D" id="2.60.120.620">
    <property type="entry name" value="q2cbj1_9rhob like domain"/>
    <property type="match status" value="1"/>
</dbReference>
<evidence type="ECO:0000313" key="1">
    <source>
        <dbReference type="EMBL" id="PRY92183.1"/>
    </source>
</evidence>
<keyword evidence="2" id="KW-1185">Reference proteome</keyword>
<name>A0A2T0WZQ1_9RHOB</name>
<dbReference type="AlphaFoldDB" id="A0A2T0WZQ1"/>
<reference evidence="1 2" key="1">
    <citation type="submission" date="2018-03" db="EMBL/GenBank/DDBJ databases">
        <title>Genomic Encyclopedia of Archaeal and Bacterial Type Strains, Phase II (KMG-II): from individual species to whole genera.</title>
        <authorList>
            <person name="Goeker M."/>
        </authorList>
    </citation>
    <scope>NUCLEOTIDE SEQUENCE [LARGE SCALE GENOMIC DNA]</scope>
    <source>
        <strain evidence="1 2">DSM 100212</strain>
    </source>
</reference>
<organism evidence="1 2">
    <name type="scientific">Donghicola tyrosinivorans</name>
    <dbReference type="NCBI Taxonomy" id="1652492"/>
    <lineage>
        <taxon>Bacteria</taxon>
        <taxon>Pseudomonadati</taxon>
        <taxon>Pseudomonadota</taxon>
        <taxon>Alphaproteobacteria</taxon>
        <taxon>Rhodobacterales</taxon>
        <taxon>Roseobacteraceae</taxon>
        <taxon>Donghicola</taxon>
    </lineage>
</organism>
<accession>A0A2T0WZQ1</accession>
<dbReference type="Pfam" id="PF13759">
    <property type="entry name" value="2OG-FeII_Oxy_5"/>
    <property type="match status" value="1"/>
</dbReference>